<name>A0ABQ7ZT93_BRANA</name>
<keyword evidence="2" id="KW-1185">Reference proteome</keyword>
<sequence>QNTSFGGDSFEMVLTDQLKSHAQSSTRPTYRRMARSTNLNVSISAACGQCQTTKRQYKMTIP</sequence>
<dbReference type="EMBL" id="JAGKQM010000014">
    <property type="protein sequence ID" value="KAH0883282.1"/>
    <property type="molecule type" value="Genomic_DNA"/>
</dbReference>
<protein>
    <submittedName>
        <fullName evidence="1">Uncharacterized protein</fullName>
    </submittedName>
</protein>
<feature type="non-terminal residue" evidence="1">
    <location>
        <position position="1"/>
    </location>
</feature>
<proteinExistence type="predicted"/>
<accession>A0ABQ7ZT93</accession>
<gene>
    <name evidence="1" type="ORF">HID58_059378</name>
</gene>
<organism evidence="1 2">
    <name type="scientific">Brassica napus</name>
    <name type="common">Rape</name>
    <dbReference type="NCBI Taxonomy" id="3708"/>
    <lineage>
        <taxon>Eukaryota</taxon>
        <taxon>Viridiplantae</taxon>
        <taxon>Streptophyta</taxon>
        <taxon>Embryophyta</taxon>
        <taxon>Tracheophyta</taxon>
        <taxon>Spermatophyta</taxon>
        <taxon>Magnoliopsida</taxon>
        <taxon>eudicotyledons</taxon>
        <taxon>Gunneridae</taxon>
        <taxon>Pentapetalae</taxon>
        <taxon>rosids</taxon>
        <taxon>malvids</taxon>
        <taxon>Brassicales</taxon>
        <taxon>Brassicaceae</taxon>
        <taxon>Brassiceae</taxon>
        <taxon>Brassica</taxon>
    </lineage>
</organism>
<evidence type="ECO:0000313" key="1">
    <source>
        <dbReference type="EMBL" id="KAH0883282.1"/>
    </source>
</evidence>
<comment type="caution">
    <text evidence="1">The sequence shown here is derived from an EMBL/GenBank/DDBJ whole genome shotgun (WGS) entry which is preliminary data.</text>
</comment>
<dbReference type="Proteomes" id="UP000824890">
    <property type="component" value="Unassembled WGS sequence"/>
</dbReference>
<evidence type="ECO:0000313" key="2">
    <source>
        <dbReference type="Proteomes" id="UP000824890"/>
    </source>
</evidence>
<reference evidence="1 2" key="1">
    <citation type="submission" date="2021-05" db="EMBL/GenBank/DDBJ databases">
        <title>Genome Assembly of Synthetic Allotetraploid Brassica napus Reveals Homoeologous Exchanges between Subgenomes.</title>
        <authorList>
            <person name="Davis J.T."/>
        </authorList>
    </citation>
    <scope>NUCLEOTIDE SEQUENCE [LARGE SCALE GENOMIC DNA]</scope>
    <source>
        <strain evidence="2">cv. Da-Ae</strain>
        <tissue evidence="1">Seedling</tissue>
    </source>
</reference>